<protein>
    <submittedName>
        <fullName evidence="1">Uncharacterized protein</fullName>
    </submittedName>
</protein>
<keyword evidence="2" id="KW-1185">Reference proteome</keyword>
<sequence length="98" mass="10503">MGLTRQYLRYEPAALFGLVASAKGSAAFVALRGERGRYVAVPGCEHVFVWDTRKAEKVRAGMRGRAVRGLGTTWSRGVGVTGRRLEGSDASAASPHLL</sequence>
<dbReference type="Proteomes" id="UP001145742">
    <property type="component" value="Unassembled WGS sequence"/>
</dbReference>
<dbReference type="EMBL" id="WHWB01005473">
    <property type="protein sequence ID" value="KAJ7428921.1"/>
    <property type="molecule type" value="Genomic_DNA"/>
</dbReference>
<comment type="caution">
    <text evidence="1">The sequence shown here is derived from an EMBL/GenBank/DDBJ whole genome shotgun (WGS) entry which is preliminary data.</text>
</comment>
<name>A0ABQ9DWN8_9PASS</name>
<proteinExistence type="predicted"/>
<evidence type="ECO:0000313" key="1">
    <source>
        <dbReference type="EMBL" id="KAJ7428921.1"/>
    </source>
</evidence>
<gene>
    <name evidence="1" type="ORF">WISP_00449</name>
</gene>
<evidence type="ECO:0000313" key="2">
    <source>
        <dbReference type="Proteomes" id="UP001145742"/>
    </source>
</evidence>
<reference evidence="1" key="1">
    <citation type="submission" date="2019-10" db="EMBL/GenBank/DDBJ databases">
        <authorList>
            <person name="Soares A.E.R."/>
            <person name="Aleixo A."/>
            <person name="Schneider P."/>
            <person name="Miyaki C.Y."/>
            <person name="Schneider M.P."/>
            <person name="Mello C."/>
            <person name="Vasconcelos A.T.R."/>
        </authorList>
    </citation>
    <scope>NUCLEOTIDE SEQUENCE</scope>
    <source>
        <tissue evidence="1">Muscle</tissue>
    </source>
</reference>
<organism evidence="1 2">
    <name type="scientific">Willisornis vidua</name>
    <name type="common">Xingu scale-backed antbird</name>
    <dbReference type="NCBI Taxonomy" id="1566151"/>
    <lineage>
        <taxon>Eukaryota</taxon>
        <taxon>Metazoa</taxon>
        <taxon>Chordata</taxon>
        <taxon>Craniata</taxon>
        <taxon>Vertebrata</taxon>
        <taxon>Euteleostomi</taxon>
        <taxon>Archelosauria</taxon>
        <taxon>Archosauria</taxon>
        <taxon>Dinosauria</taxon>
        <taxon>Saurischia</taxon>
        <taxon>Theropoda</taxon>
        <taxon>Coelurosauria</taxon>
        <taxon>Aves</taxon>
        <taxon>Neognathae</taxon>
        <taxon>Neoaves</taxon>
        <taxon>Telluraves</taxon>
        <taxon>Australaves</taxon>
        <taxon>Passeriformes</taxon>
        <taxon>Thamnophilidae</taxon>
        <taxon>Willisornis</taxon>
    </lineage>
</organism>
<accession>A0ABQ9DWN8</accession>